<feature type="region of interest" description="Disordered" evidence="10">
    <location>
        <begin position="142"/>
        <end position="224"/>
    </location>
</feature>
<reference evidence="13" key="1">
    <citation type="submission" date="2025-08" db="UniProtKB">
        <authorList>
            <consortium name="RefSeq"/>
        </authorList>
    </citation>
    <scope>IDENTIFICATION</scope>
</reference>
<evidence type="ECO:0000256" key="6">
    <source>
        <dbReference type="ARBA" id="ARBA00023159"/>
    </source>
</evidence>
<keyword evidence="8" id="KW-0539">Nucleus</keyword>
<dbReference type="GO" id="GO:0006368">
    <property type="term" value="P:transcription elongation by RNA polymerase II"/>
    <property type="evidence" value="ECO:0007669"/>
    <property type="project" value="InterPro"/>
</dbReference>
<dbReference type="GeneID" id="112692875"/>
<protein>
    <recommendedName>
        <fullName evidence="3">Ell-associated factor Eaf</fullName>
    </recommendedName>
</protein>
<dbReference type="PANTHER" id="PTHR15970">
    <property type="entry name" value="ELL-ASSOCIATED FACTOR EAF"/>
    <property type="match status" value="1"/>
</dbReference>
<dbReference type="PANTHER" id="PTHR15970:SF2">
    <property type="entry name" value="ELL-ASSOCIATED FACTOR EAF"/>
    <property type="match status" value="1"/>
</dbReference>
<feature type="compositionally biased region" description="Low complexity" evidence="10">
    <location>
        <begin position="269"/>
        <end position="286"/>
    </location>
</feature>
<dbReference type="InterPro" id="IPR019194">
    <property type="entry name" value="Tscrpt_elong_fac_Eaf_N"/>
</dbReference>
<sequence length="341" mass="37270">MEIVESFTELDLFISTLSFVNDTYLMDDELFDSLESFGSEPAELKLGSTFSGKGPGFHTLRYDFKPASVDINKPASVDISSSNREVTVTVPNFDGAGTAHTVYKGSHKDYTKECVLIIDHTTGEITLEKLTTNVQLKSTRNAVEKPQKSILPNNPVLSEKNRTATVDKRLKGKVQQKKQVKKSPMKAPLSPKLANLSPPNAQHMNKSPQFFMSESPMSSSLPLLNDDDCSMTGFDSQAHPSFSLSDIKTEIKTESKTESYDELVPAARSLELSESSSDSGSSSSSDSDSDDSTTPPPSQKNVEKHPSPLFNSPNTNGFKDCVVDPGRILDEDLQLSETDSD</sequence>
<evidence type="ECO:0000256" key="9">
    <source>
        <dbReference type="ARBA" id="ARBA00025617"/>
    </source>
</evidence>
<feature type="domain" description="Transcription elongation factor Eaf N-terminal" evidence="11">
    <location>
        <begin position="43"/>
        <end position="141"/>
    </location>
</feature>
<dbReference type="CTD" id="35660"/>
<keyword evidence="5" id="KW-0805">Transcription regulation</keyword>
<dbReference type="GO" id="GO:0003711">
    <property type="term" value="F:transcription elongation factor activity"/>
    <property type="evidence" value="ECO:0007669"/>
    <property type="project" value="TreeGrafter"/>
</dbReference>
<evidence type="ECO:0000256" key="5">
    <source>
        <dbReference type="ARBA" id="ARBA00023015"/>
    </source>
</evidence>
<keyword evidence="7" id="KW-0804">Transcription</keyword>
<accession>A0A8B8GKK3</accession>
<evidence type="ECO:0000259" key="11">
    <source>
        <dbReference type="Pfam" id="PF09816"/>
    </source>
</evidence>
<feature type="compositionally biased region" description="Low complexity" evidence="10">
    <location>
        <begin position="207"/>
        <end position="224"/>
    </location>
</feature>
<dbReference type="InterPro" id="IPR027093">
    <property type="entry name" value="EAF_fam"/>
</dbReference>
<evidence type="ECO:0000256" key="4">
    <source>
        <dbReference type="ARBA" id="ARBA00022553"/>
    </source>
</evidence>
<evidence type="ECO:0000256" key="10">
    <source>
        <dbReference type="SAM" id="MobiDB-lite"/>
    </source>
</evidence>
<evidence type="ECO:0000313" key="12">
    <source>
        <dbReference type="Proteomes" id="UP000694846"/>
    </source>
</evidence>
<evidence type="ECO:0000256" key="8">
    <source>
        <dbReference type="ARBA" id="ARBA00023242"/>
    </source>
</evidence>
<evidence type="ECO:0000256" key="2">
    <source>
        <dbReference type="ARBA" id="ARBA00007798"/>
    </source>
</evidence>
<comment type="function">
    <text evidence="9">Promotes transcriptional elongation by Su(Tpl)/ELL. Essential for development.</text>
</comment>
<evidence type="ECO:0000256" key="3">
    <source>
        <dbReference type="ARBA" id="ARBA00021452"/>
    </source>
</evidence>
<dbReference type="GO" id="GO:0032783">
    <property type="term" value="C:super elongation complex"/>
    <property type="evidence" value="ECO:0007669"/>
    <property type="project" value="InterPro"/>
</dbReference>
<feature type="compositionally biased region" description="Polar residues" evidence="10">
    <location>
        <begin position="197"/>
        <end position="206"/>
    </location>
</feature>
<evidence type="ECO:0000256" key="1">
    <source>
        <dbReference type="ARBA" id="ARBA00004123"/>
    </source>
</evidence>
<feature type="region of interest" description="Disordered" evidence="10">
    <location>
        <begin position="253"/>
        <end position="323"/>
    </location>
</feature>
<keyword evidence="12" id="KW-1185">Reference proteome</keyword>
<dbReference type="OrthoDB" id="125903at2759"/>
<evidence type="ECO:0000256" key="7">
    <source>
        <dbReference type="ARBA" id="ARBA00023163"/>
    </source>
</evidence>
<keyword evidence="4" id="KW-0597">Phosphoprotein</keyword>
<dbReference type="Proteomes" id="UP000694846">
    <property type="component" value="Unplaced"/>
</dbReference>
<name>A0A8B8GKK3_9HEMI</name>
<comment type="subcellular location">
    <subcellularLocation>
        <location evidence="1">Nucleus</location>
    </subcellularLocation>
</comment>
<evidence type="ECO:0000313" key="13">
    <source>
        <dbReference type="RefSeq" id="XP_025423475.1"/>
    </source>
</evidence>
<proteinExistence type="inferred from homology"/>
<organism evidence="12 13">
    <name type="scientific">Sipha flava</name>
    <name type="common">yellow sugarcane aphid</name>
    <dbReference type="NCBI Taxonomy" id="143950"/>
    <lineage>
        <taxon>Eukaryota</taxon>
        <taxon>Metazoa</taxon>
        <taxon>Ecdysozoa</taxon>
        <taxon>Arthropoda</taxon>
        <taxon>Hexapoda</taxon>
        <taxon>Insecta</taxon>
        <taxon>Pterygota</taxon>
        <taxon>Neoptera</taxon>
        <taxon>Paraneoptera</taxon>
        <taxon>Hemiptera</taxon>
        <taxon>Sternorrhyncha</taxon>
        <taxon>Aphidomorpha</taxon>
        <taxon>Aphidoidea</taxon>
        <taxon>Aphididae</taxon>
        <taxon>Sipha</taxon>
    </lineage>
</organism>
<dbReference type="AlphaFoldDB" id="A0A8B8GKK3"/>
<dbReference type="Pfam" id="PF09816">
    <property type="entry name" value="EAF"/>
    <property type="match status" value="1"/>
</dbReference>
<feature type="compositionally biased region" description="Basic residues" evidence="10">
    <location>
        <begin position="170"/>
        <end position="184"/>
    </location>
</feature>
<comment type="similarity">
    <text evidence="2">Belongs to the EAF family.</text>
</comment>
<keyword evidence="6" id="KW-0010">Activator</keyword>
<feature type="compositionally biased region" description="Basic and acidic residues" evidence="10">
    <location>
        <begin position="159"/>
        <end position="169"/>
    </location>
</feature>
<gene>
    <name evidence="13" type="primary">LOC112692875</name>
</gene>
<dbReference type="RefSeq" id="XP_025423475.1">
    <property type="nucleotide sequence ID" value="XM_025567690.1"/>
</dbReference>